<organism evidence="3 4">
    <name type="scientific">Rotaria magnacalcarata</name>
    <dbReference type="NCBI Taxonomy" id="392030"/>
    <lineage>
        <taxon>Eukaryota</taxon>
        <taxon>Metazoa</taxon>
        <taxon>Spiralia</taxon>
        <taxon>Gnathifera</taxon>
        <taxon>Rotifera</taxon>
        <taxon>Eurotatoria</taxon>
        <taxon>Bdelloidea</taxon>
        <taxon>Philodinida</taxon>
        <taxon>Philodinidae</taxon>
        <taxon>Rotaria</taxon>
    </lineage>
</organism>
<dbReference type="Proteomes" id="UP000676336">
    <property type="component" value="Unassembled WGS sequence"/>
</dbReference>
<sequence length="203" mass="23833">MSGHETARKMDECDFERKEIECHSTLESLTDLRNNTTTHSMISNSLEIDNFLIHQLYDKNYLSCSFNYSLFRSPFIIRSRLFNNIGLIIGLILGVFIILLILVMALLNGLQYKIREYDEAWTWRRNMSWTSLRRTLSQTSLRRSRRDLRTANGNVITSKSDNQLDRLKYEHADSDDQELDSEFIQTPCMSSSIQENLKKHNQI</sequence>
<keyword evidence="1" id="KW-0472">Membrane</keyword>
<evidence type="ECO:0000313" key="3">
    <source>
        <dbReference type="EMBL" id="CAF5188544.1"/>
    </source>
</evidence>
<evidence type="ECO:0000313" key="2">
    <source>
        <dbReference type="EMBL" id="CAF4559523.1"/>
    </source>
</evidence>
<keyword evidence="1" id="KW-1133">Transmembrane helix</keyword>
<evidence type="ECO:0000313" key="4">
    <source>
        <dbReference type="Proteomes" id="UP000676336"/>
    </source>
</evidence>
<reference evidence="3" key="1">
    <citation type="submission" date="2021-02" db="EMBL/GenBank/DDBJ databases">
        <authorList>
            <person name="Nowell W R."/>
        </authorList>
    </citation>
    <scope>NUCLEOTIDE SEQUENCE</scope>
</reference>
<comment type="caution">
    <text evidence="3">The sequence shown here is derived from an EMBL/GenBank/DDBJ whole genome shotgun (WGS) entry which is preliminary data.</text>
</comment>
<gene>
    <name evidence="2" type="ORF">BYL167_LOCUS38448</name>
    <name evidence="3" type="ORF">SMN809_LOCUS71381</name>
</gene>
<dbReference type="AlphaFoldDB" id="A0A8S3I110"/>
<evidence type="ECO:0000256" key="1">
    <source>
        <dbReference type="SAM" id="Phobius"/>
    </source>
</evidence>
<dbReference type="Proteomes" id="UP000681967">
    <property type="component" value="Unassembled WGS sequence"/>
</dbReference>
<proteinExistence type="predicted"/>
<dbReference type="EMBL" id="CAJOBI010323536">
    <property type="protein sequence ID" value="CAF5188544.1"/>
    <property type="molecule type" value="Genomic_DNA"/>
</dbReference>
<protein>
    <submittedName>
        <fullName evidence="3">Uncharacterized protein</fullName>
    </submittedName>
</protein>
<accession>A0A8S3I110</accession>
<dbReference type="EMBL" id="CAJOBH010089838">
    <property type="protein sequence ID" value="CAF4559523.1"/>
    <property type="molecule type" value="Genomic_DNA"/>
</dbReference>
<keyword evidence="1" id="KW-0812">Transmembrane</keyword>
<name>A0A8S3I110_9BILA</name>
<feature type="transmembrane region" description="Helical" evidence="1">
    <location>
        <begin position="81"/>
        <end position="107"/>
    </location>
</feature>